<organism evidence="3">
    <name type="scientific">Culex pipiens</name>
    <name type="common">House mosquito</name>
    <dbReference type="NCBI Taxonomy" id="7175"/>
    <lineage>
        <taxon>Eukaryota</taxon>
        <taxon>Metazoa</taxon>
        <taxon>Ecdysozoa</taxon>
        <taxon>Arthropoda</taxon>
        <taxon>Hexapoda</taxon>
        <taxon>Insecta</taxon>
        <taxon>Pterygota</taxon>
        <taxon>Neoptera</taxon>
        <taxon>Endopterygota</taxon>
        <taxon>Diptera</taxon>
        <taxon>Nematocera</taxon>
        <taxon>Culicoidea</taxon>
        <taxon>Culicidae</taxon>
        <taxon>Culicinae</taxon>
        <taxon>Culicini</taxon>
        <taxon>Culex</taxon>
        <taxon>Culex</taxon>
    </lineage>
</organism>
<evidence type="ECO:0000256" key="1">
    <source>
        <dbReference type="SAM" id="Phobius"/>
    </source>
</evidence>
<protein>
    <submittedName>
        <fullName evidence="3">(northern house mosquito) hypothetical protein</fullName>
    </submittedName>
</protein>
<dbReference type="EMBL" id="HBUE01114921">
    <property type="protein sequence ID" value="CAG6490240.1"/>
    <property type="molecule type" value="Transcribed_RNA"/>
</dbReference>
<feature type="transmembrane region" description="Helical" evidence="1">
    <location>
        <begin position="229"/>
        <end position="250"/>
    </location>
</feature>
<sequence>MTHKVFLLINSLVLLLPCSNILALITKSCNFSVSSVSFPFVPKLTPWESINNSCEITGTCNLTISTLQLPSKHFELDFLEAFKGVETELSCFHFRLNFKLEVSGGATLYLKVFCNGQQILMVEVSFRPSELLVTINYQPGGRIHLYGHCSPFAAGYRVQFDVLANRLRFGRNDSDGYLAFEQSETPNVERNSCNCSILETYFQQMWVCKTEWKEMNKLSRKPSRFKREWIVVIGLFAVFFVLIVCANFALNKTR</sequence>
<keyword evidence="2" id="KW-0732">Signal</keyword>
<keyword evidence="1" id="KW-0812">Transmembrane</keyword>
<evidence type="ECO:0000256" key="2">
    <source>
        <dbReference type="SAM" id="SignalP"/>
    </source>
</evidence>
<keyword evidence="1" id="KW-1133">Transmembrane helix</keyword>
<feature type="chain" id="PRO_5036260712" evidence="2">
    <location>
        <begin position="24"/>
        <end position="254"/>
    </location>
</feature>
<accession>A0A8D8G0D9</accession>
<dbReference type="EMBL" id="HBUE01114924">
    <property type="protein sequence ID" value="CAG6490243.1"/>
    <property type="molecule type" value="Transcribed_RNA"/>
</dbReference>
<proteinExistence type="predicted"/>
<feature type="signal peptide" evidence="2">
    <location>
        <begin position="1"/>
        <end position="23"/>
    </location>
</feature>
<name>A0A8D8G0D9_CULPI</name>
<keyword evidence="1" id="KW-0472">Membrane</keyword>
<evidence type="ECO:0000313" key="3">
    <source>
        <dbReference type="EMBL" id="CAG6490241.1"/>
    </source>
</evidence>
<dbReference type="EMBL" id="HBUE01114922">
    <property type="protein sequence ID" value="CAG6490241.1"/>
    <property type="molecule type" value="Transcribed_RNA"/>
</dbReference>
<reference evidence="3" key="1">
    <citation type="submission" date="2021-05" db="EMBL/GenBank/DDBJ databases">
        <authorList>
            <person name="Alioto T."/>
            <person name="Alioto T."/>
            <person name="Gomez Garrido J."/>
        </authorList>
    </citation>
    <scope>NUCLEOTIDE SEQUENCE</scope>
</reference>
<dbReference type="AlphaFoldDB" id="A0A8D8G0D9"/>